<keyword evidence="1" id="KW-0812">Transmembrane</keyword>
<sequence length="261" mass="30152">MLKTLVKGSILGLYAALFGILLLLAFVITHQMHWPIAGIYRYDALLAYALVIQIFLVYYKLETPREVWVIAIFHAMAMLMELFLTHPKIGSWHYPEQAIFRIANVPLFAGFMYSAVGSFLARSLRLYQASFVHLPRLKWLGLLAVLSYANFFTKFFIPDIRNILFIASVILFFKTRVLFSIDKKQYQLPFLPLLLGLAFIVWLSENIATFANIWRYPSQADIWHMVGWGKLGSWYLLLTLSLVLVLAVMGKRDDAGNWRLH</sequence>
<protein>
    <submittedName>
        <fullName evidence="2">DUF817 family protein</fullName>
    </submittedName>
</protein>
<evidence type="ECO:0000313" key="3">
    <source>
        <dbReference type="Proteomes" id="UP000297834"/>
    </source>
</evidence>
<feature type="transmembrane region" description="Helical" evidence="1">
    <location>
        <begin position="193"/>
        <end position="214"/>
    </location>
</feature>
<dbReference type="AlphaFoldDB" id="A0A4Y7XBS1"/>
<feature type="transmembrane region" description="Helical" evidence="1">
    <location>
        <begin position="12"/>
        <end position="33"/>
    </location>
</feature>
<keyword evidence="3" id="KW-1185">Reference proteome</keyword>
<dbReference type="Proteomes" id="UP000297834">
    <property type="component" value="Unassembled WGS sequence"/>
</dbReference>
<proteinExistence type="predicted"/>
<dbReference type="STRING" id="1120977.GCA_000619845_00266"/>
<dbReference type="PIRSF" id="PIRSF009141">
    <property type="entry name" value="UCP009141"/>
    <property type="match status" value="1"/>
</dbReference>
<comment type="caution">
    <text evidence="2">The sequence shown here is derived from an EMBL/GenBank/DDBJ whole genome shotgun (WGS) entry which is preliminary data.</text>
</comment>
<feature type="transmembrane region" description="Helical" evidence="1">
    <location>
        <begin position="137"/>
        <end position="157"/>
    </location>
</feature>
<feature type="transmembrane region" description="Helical" evidence="1">
    <location>
        <begin position="66"/>
        <end position="86"/>
    </location>
</feature>
<accession>A0A4Y7XBS1</accession>
<feature type="transmembrane region" description="Helical" evidence="1">
    <location>
        <begin position="234"/>
        <end position="250"/>
    </location>
</feature>
<dbReference type="EMBL" id="SNTY01000032">
    <property type="protein sequence ID" value="TEU26104.1"/>
    <property type="molecule type" value="Genomic_DNA"/>
</dbReference>
<dbReference type="Pfam" id="PF05675">
    <property type="entry name" value="DUF817"/>
    <property type="match status" value="1"/>
</dbReference>
<gene>
    <name evidence="2" type="ORF">E2B99_08780</name>
</gene>
<reference evidence="2 3" key="1">
    <citation type="submission" date="2019-03" db="EMBL/GenBank/DDBJ databases">
        <title>Alkanindiges illinoisensis: a potential pathogenic isolated from ascites of a gastric cancer patient with abdominal metastasis.</title>
        <authorList>
            <person name="Hu X."/>
            <person name="Yang B."/>
            <person name="Yan X."/>
            <person name="Lin L."/>
            <person name="Zhao H."/>
            <person name="Zhou F."/>
            <person name="Su B."/>
            <person name="Chen J."/>
            <person name="Rui Y."/>
            <person name="Wang Q."/>
            <person name="Zheng L."/>
        </authorList>
    </citation>
    <scope>NUCLEOTIDE SEQUENCE [LARGE SCALE GENOMIC DNA]</scope>
    <source>
        <strain evidence="2 3">NFYY 23406</strain>
    </source>
</reference>
<feature type="transmembrane region" description="Helical" evidence="1">
    <location>
        <begin position="98"/>
        <end position="116"/>
    </location>
</feature>
<organism evidence="2 3">
    <name type="scientific">Alkanindiges illinoisensis</name>
    <dbReference type="NCBI Taxonomy" id="197183"/>
    <lineage>
        <taxon>Bacteria</taxon>
        <taxon>Pseudomonadati</taxon>
        <taxon>Pseudomonadota</taxon>
        <taxon>Gammaproteobacteria</taxon>
        <taxon>Moraxellales</taxon>
        <taxon>Moraxellaceae</taxon>
        <taxon>Alkanindiges</taxon>
    </lineage>
</organism>
<evidence type="ECO:0000256" key="1">
    <source>
        <dbReference type="SAM" id="Phobius"/>
    </source>
</evidence>
<feature type="transmembrane region" description="Helical" evidence="1">
    <location>
        <begin position="39"/>
        <end position="59"/>
    </location>
</feature>
<keyword evidence="1" id="KW-0472">Membrane</keyword>
<keyword evidence="1" id="KW-1133">Transmembrane helix</keyword>
<dbReference type="RefSeq" id="WP_134244619.1">
    <property type="nucleotide sequence ID" value="NZ_SNTY01000032.1"/>
</dbReference>
<dbReference type="InterPro" id="IPR008535">
    <property type="entry name" value="DUF817"/>
</dbReference>
<feature type="transmembrane region" description="Helical" evidence="1">
    <location>
        <begin position="163"/>
        <end position="181"/>
    </location>
</feature>
<evidence type="ECO:0000313" key="2">
    <source>
        <dbReference type="EMBL" id="TEU26104.1"/>
    </source>
</evidence>
<dbReference type="OrthoDB" id="1550598at2"/>
<name>A0A4Y7XBS1_9GAMM</name>